<comment type="cofactor">
    <cofactor evidence="1">
        <name>pyridoxal 5'-phosphate</name>
        <dbReference type="ChEBI" id="CHEBI:597326"/>
    </cofactor>
</comment>
<dbReference type="PANTHER" id="PTHR43780">
    <property type="entry name" value="1-AMINOCYCLOPROPANE-1-CARBOXYLATE DEAMINASE-RELATED"/>
    <property type="match status" value="1"/>
</dbReference>
<dbReference type="Pfam" id="PF00291">
    <property type="entry name" value="PALP"/>
    <property type="match status" value="1"/>
</dbReference>
<evidence type="ECO:0000256" key="1">
    <source>
        <dbReference type="ARBA" id="ARBA00001933"/>
    </source>
</evidence>
<dbReference type="PANTHER" id="PTHR43780:SF2">
    <property type="entry name" value="1-AMINOCYCLOPROPANE-1-CARBOXYLATE DEAMINASE-RELATED"/>
    <property type="match status" value="1"/>
</dbReference>
<dbReference type="InterPro" id="IPR027278">
    <property type="entry name" value="ACCD_DCysDesulf"/>
</dbReference>
<gene>
    <name evidence="7" type="ORF">BEN76_09820</name>
</gene>
<dbReference type="STRING" id="487316.BEN76_09820"/>
<name>A0A1P8EJA5_9GAMM</name>
<dbReference type="InterPro" id="IPR001926">
    <property type="entry name" value="TrpB-like_PALP"/>
</dbReference>
<dbReference type="EMBL" id="CP016896">
    <property type="protein sequence ID" value="APV36296.1"/>
    <property type="molecule type" value="Genomic_DNA"/>
</dbReference>
<proteinExistence type="inferred from homology"/>
<accession>A0A1P8EJA5</accession>
<dbReference type="InterPro" id="IPR036052">
    <property type="entry name" value="TrpB-like_PALP_sf"/>
</dbReference>
<feature type="modified residue" description="N6-(pyridoxal phosphate)lysine" evidence="5">
    <location>
        <position position="38"/>
    </location>
</feature>
<evidence type="ECO:0000256" key="2">
    <source>
        <dbReference type="ARBA" id="ARBA00008639"/>
    </source>
</evidence>
<evidence type="ECO:0000259" key="6">
    <source>
        <dbReference type="Pfam" id="PF00291"/>
    </source>
</evidence>
<dbReference type="Gene3D" id="3.40.50.1100">
    <property type="match status" value="2"/>
</dbReference>
<organism evidence="7 8">
    <name type="scientific">Acinetobacter soli</name>
    <dbReference type="NCBI Taxonomy" id="487316"/>
    <lineage>
        <taxon>Bacteria</taxon>
        <taxon>Pseudomonadati</taxon>
        <taxon>Pseudomonadota</taxon>
        <taxon>Gammaproteobacteria</taxon>
        <taxon>Moraxellales</taxon>
        <taxon>Moraxellaceae</taxon>
        <taxon>Acinetobacter</taxon>
    </lineage>
</organism>
<protein>
    <submittedName>
        <fullName evidence="7">1-aminocyclopropane-1-carboxylate deaminase</fullName>
    </submittedName>
</protein>
<dbReference type="KEGG" id="asol:BEN76_09820"/>
<keyword evidence="3 5" id="KW-0663">Pyridoxal phosphate</keyword>
<dbReference type="AlphaFoldDB" id="A0A1P8EJA5"/>
<dbReference type="RefSeq" id="WP_076032970.1">
    <property type="nucleotide sequence ID" value="NZ_CP016896.1"/>
</dbReference>
<dbReference type="SUPFAM" id="SSF53686">
    <property type="entry name" value="Tryptophan synthase beta subunit-like PLP-dependent enzymes"/>
    <property type="match status" value="1"/>
</dbReference>
<evidence type="ECO:0000313" key="7">
    <source>
        <dbReference type="EMBL" id="APV36296.1"/>
    </source>
</evidence>
<evidence type="ECO:0000256" key="5">
    <source>
        <dbReference type="PIRSR" id="PIRSR006278-2"/>
    </source>
</evidence>
<feature type="active site" description="Nucleophile" evidence="4">
    <location>
        <position position="65"/>
    </location>
</feature>
<evidence type="ECO:0000256" key="3">
    <source>
        <dbReference type="ARBA" id="ARBA00022898"/>
    </source>
</evidence>
<feature type="domain" description="Tryptophan synthase beta chain-like PALP" evidence="6">
    <location>
        <begin position="24"/>
        <end position="281"/>
    </location>
</feature>
<dbReference type="PIRSF" id="PIRSF006278">
    <property type="entry name" value="ACCD_DCysDesulf"/>
    <property type="match status" value="1"/>
</dbReference>
<evidence type="ECO:0000313" key="8">
    <source>
        <dbReference type="Proteomes" id="UP000185674"/>
    </source>
</evidence>
<dbReference type="eggNOG" id="COG2515">
    <property type="taxonomic scope" value="Bacteria"/>
</dbReference>
<dbReference type="Proteomes" id="UP000185674">
    <property type="component" value="Chromosome"/>
</dbReference>
<sequence length="290" mass="32361">MFDALAQQIPYHTLIDTAAVRLDVKRLDLIHPQISGNKFYKLKYNLIEAQKRGCARILTFGGAFSNHIAATAYAAHRFNFQSIGIIRGEELAARPLNPTLSTAQDLGMQLEFISRAQYRQKDQPEFIQALMQHYPNTYIVPEGGTNALAIQGSKEILSNFDREQYDLICCAVGTGGTLSGLIESSAESQQLLGFSALKGTFLSEQIRGLTQKTNWKITDDYCFGGYAKSSPRLLNFMASFEERYQIPLEPIYTAKMLYGLFDLIEQQTFAQGIRILALHTGGLQGRLSAK</sequence>
<comment type="similarity">
    <text evidence="2">Belongs to the ACC deaminase/D-cysteine desulfhydrase family.</text>
</comment>
<dbReference type="GO" id="GO:0019148">
    <property type="term" value="F:D-cysteine desulfhydrase activity"/>
    <property type="evidence" value="ECO:0007669"/>
    <property type="project" value="TreeGrafter"/>
</dbReference>
<reference evidence="7 8" key="1">
    <citation type="submission" date="2016-08" db="EMBL/GenBank/DDBJ databases">
        <title>Complete genome sequence of Acinetobacter baylyi strain GFJ2.</title>
        <authorList>
            <person name="Tabata M."/>
            <person name="Kuboki S."/>
            <person name="Gibu N."/>
            <person name="Kinouchi Y."/>
            <person name="Vangnai A."/>
            <person name="Kasai D."/>
            <person name="Fukuda M."/>
        </authorList>
    </citation>
    <scope>NUCLEOTIDE SEQUENCE [LARGE SCALE GENOMIC DNA]</scope>
    <source>
        <strain evidence="7 8">GFJ2</strain>
    </source>
</reference>
<evidence type="ECO:0000256" key="4">
    <source>
        <dbReference type="PIRSR" id="PIRSR006278-1"/>
    </source>
</evidence>